<dbReference type="GeneID" id="110298245"/>
<name>A0A6P5Q2U3_MUSCR</name>
<keyword evidence="2" id="KW-1133">Transmembrane helix</keyword>
<protein>
    <submittedName>
        <fullName evidence="4">Uncharacterized protein LOC110298245</fullName>
    </submittedName>
</protein>
<dbReference type="AlphaFoldDB" id="A0A6P5Q2U3"/>
<feature type="region of interest" description="Disordered" evidence="1">
    <location>
        <begin position="147"/>
        <end position="196"/>
    </location>
</feature>
<evidence type="ECO:0000313" key="4">
    <source>
        <dbReference type="RefSeq" id="XP_021023031.1"/>
    </source>
</evidence>
<feature type="transmembrane region" description="Helical" evidence="2">
    <location>
        <begin position="270"/>
        <end position="288"/>
    </location>
</feature>
<dbReference type="RefSeq" id="XP_021023031.1">
    <property type="nucleotide sequence ID" value="XM_021167372.1"/>
</dbReference>
<gene>
    <name evidence="4" type="primary">LOC110298245</name>
</gene>
<feature type="region of interest" description="Disordered" evidence="1">
    <location>
        <begin position="1"/>
        <end position="48"/>
    </location>
</feature>
<feature type="transmembrane region" description="Helical" evidence="2">
    <location>
        <begin position="414"/>
        <end position="434"/>
    </location>
</feature>
<proteinExistence type="predicted"/>
<keyword evidence="2" id="KW-0472">Membrane</keyword>
<feature type="compositionally biased region" description="Polar residues" evidence="1">
    <location>
        <begin position="147"/>
        <end position="178"/>
    </location>
</feature>
<feature type="compositionally biased region" description="Polar residues" evidence="1">
    <location>
        <begin position="1"/>
        <end position="47"/>
    </location>
</feature>
<accession>A0A6P5Q2U3</accession>
<feature type="transmembrane region" description="Helical" evidence="2">
    <location>
        <begin position="338"/>
        <end position="363"/>
    </location>
</feature>
<dbReference type="Proteomes" id="UP000515126">
    <property type="component" value="Chromosome 7"/>
</dbReference>
<feature type="transmembrane region" description="Helical" evidence="2">
    <location>
        <begin position="375"/>
        <end position="394"/>
    </location>
</feature>
<reference evidence="4" key="1">
    <citation type="submission" date="2025-08" db="UniProtKB">
        <authorList>
            <consortium name="RefSeq"/>
        </authorList>
    </citation>
    <scope>IDENTIFICATION</scope>
</reference>
<keyword evidence="3" id="KW-1185">Reference proteome</keyword>
<evidence type="ECO:0000313" key="3">
    <source>
        <dbReference type="Proteomes" id="UP000515126"/>
    </source>
</evidence>
<organism evidence="3 4">
    <name type="scientific">Mus caroli</name>
    <name type="common">Ryukyu mouse</name>
    <name type="synonym">Ricefield mouse</name>
    <dbReference type="NCBI Taxonomy" id="10089"/>
    <lineage>
        <taxon>Eukaryota</taxon>
        <taxon>Metazoa</taxon>
        <taxon>Chordata</taxon>
        <taxon>Craniata</taxon>
        <taxon>Vertebrata</taxon>
        <taxon>Euteleostomi</taxon>
        <taxon>Mammalia</taxon>
        <taxon>Eutheria</taxon>
        <taxon>Euarchontoglires</taxon>
        <taxon>Glires</taxon>
        <taxon>Rodentia</taxon>
        <taxon>Myomorpha</taxon>
        <taxon>Muroidea</taxon>
        <taxon>Muridae</taxon>
        <taxon>Murinae</taxon>
        <taxon>Mus</taxon>
        <taxon>Mus</taxon>
    </lineage>
</organism>
<dbReference type="KEGG" id="mcal:110298245"/>
<keyword evidence="2" id="KW-0812">Transmembrane</keyword>
<sequence>MDQNSSDLQSKETAAPSSRQTETQDSLKVTSSLLDATQGQKANTQTPLPIIHIRKLSNVEPSTSTPMPRRVSIQEPPASVFLPLRVSTLSSPSPSTILPRRLSTQETLLQGSQSNVQDIQSVAYNRWLSSRESASLNHNRRLSILSSHTLSSAQSEIRSSQTETESHPSIPQSYSPNRKQMRPSVDVPPSITQSPQASIRSFESFVWDSKDSLKEISDDSLSNHSTLGSTSKLSNISTIMNSSRAQSKCWTLLPIGWRLLLEAKKISRHLSLVLTVAGMVMLSLIALWKPWIHFRVPLGPPGDPAGPQTISIDTIFFMRCPDISCMNEYDKNAYLLDMAWACILISGVMSFCVFMGLISTIFFPSTSLPLMDFSLFICSLLTGINIILGVLFYLMQARKFLQEGMTYTLGSSFYLAWINVFFFFMIGFFSYLNYINFWSILSLQPTWS</sequence>
<evidence type="ECO:0000256" key="1">
    <source>
        <dbReference type="SAM" id="MobiDB-lite"/>
    </source>
</evidence>
<evidence type="ECO:0000256" key="2">
    <source>
        <dbReference type="SAM" id="Phobius"/>
    </source>
</evidence>